<feature type="domain" description="N-acetyltransferase" evidence="4">
    <location>
        <begin position="18"/>
        <end position="177"/>
    </location>
</feature>
<dbReference type="GO" id="GO:0016746">
    <property type="term" value="F:acyltransferase activity"/>
    <property type="evidence" value="ECO:0007669"/>
    <property type="project" value="UniProtKB-KW"/>
</dbReference>
<comment type="similarity">
    <text evidence="3">Belongs to the acetyltransferase family. RimJ subfamily.</text>
</comment>
<evidence type="ECO:0000256" key="1">
    <source>
        <dbReference type="ARBA" id="ARBA00022679"/>
    </source>
</evidence>
<comment type="caution">
    <text evidence="5">The sequence shown here is derived from an EMBL/GenBank/DDBJ whole genome shotgun (WGS) entry which is preliminary data.</text>
</comment>
<keyword evidence="1 5" id="KW-0808">Transferase</keyword>
<dbReference type="PROSITE" id="PS51186">
    <property type="entry name" value="GNAT"/>
    <property type="match status" value="1"/>
</dbReference>
<sequence length="177" mass="19674">MMSVNQDTPPEKPSMKGLSVRALRVSDAEAVTELLNLPGYRAGTLRPPFQSIDAVRKRMENLSPGALNLVVELDGKLVANGGMTRFEGRRQHAASLGMGVHDDFTGRGVGTFLMAAMLDAADNWHDIKRMELTVYTDNDAAIRLYEKFGFEKEGLLRSFGYRDGQYVDAYTMARLRV</sequence>
<dbReference type="EC" id="2.3.1.-" evidence="5"/>
<evidence type="ECO:0000259" key="4">
    <source>
        <dbReference type="PROSITE" id="PS51186"/>
    </source>
</evidence>
<dbReference type="Pfam" id="PF00583">
    <property type="entry name" value="Acetyltransf_1"/>
    <property type="match status" value="1"/>
</dbReference>
<protein>
    <submittedName>
        <fullName evidence="5">Acetyltransferase</fullName>
        <ecNumber evidence="5">2.3.1.-</ecNumber>
    </submittedName>
</protein>
<dbReference type="EMBL" id="JADBEC010000001">
    <property type="protein sequence ID" value="MBE1506163.1"/>
    <property type="molecule type" value="Genomic_DNA"/>
</dbReference>
<dbReference type="InterPro" id="IPR051531">
    <property type="entry name" value="N-acetyltransferase"/>
</dbReference>
<keyword evidence="6" id="KW-1185">Reference proteome</keyword>
<keyword evidence="2 5" id="KW-0012">Acyltransferase</keyword>
<dbReference type="InterPro" id="IPR000182">
    <property type="entry name" value="GNAT_dom"/>
</dbReference>
<proteinExistence type="inferred from homology"/>
<dbReference type="SUPFAM" id="SSF55729">
    <property type="entry name" value="Acyl-CoA N-acyltransferases (Nat)"/>
    <property type="match status" value="1"/>
</dbReference>
<dbReference type="InterPro" id="IPR016181">
    <property type="entry name" value="Acyl_CoA_acyltransferase"/>
</dbReference>
<evidence type="ECO:0000313" key="5">
    <source>
        <dbReference type="EMBL" id="MBE1506163.1"/>
    </source>
</evidence>
<organism evidence="5 6">
    <name type="scientific">Rhizobium viscosum</name>
    <name type="common">Arthrobacter viscosus</name>
    <dbReference type="NCBI Taxonomy" id="1673"/>
    <lineage>
        <taxon>Bacteria</taxon>
        <taxon>Pseudomonadati</taxon>
        <taxon>Pseudomonadota</taxon>
        <taxon>Alphaproteobacteria</taxon>
        <taxon>Hyphomicrobiales</taxon>
        <taxon>Rhizobiaceae</taxon>
        <taxon>Rhizobium/Agrobacterium group</taxon>
        <taxon>Rhizobium</taxon>
    </lineage>
</organism>
<name>A0ABR9ISJ3_RHIVS</name>
<accession>A0ABR9ISJ3</accession>
<evidence type="ECO:0000256" key="2">
    <source>
        <dbReference type="ARBA" id="ARBA00023315"/>
    </source>
</evidence>
<dbReference type="CDD" id="cd04301">
    <property type="entry name" value="NAT_SF"/>
    <property type="match status" value="1"/>
</dbReference>
<reference evidence="5 6" key="1">
    <citation type="submission" date="2020-10" db="EMBL/GenBank/DDBJ databases">
        <title>Sequencing the genomes of 1000 actinobacteria strains.</title>
        <authorList>
            <person name="Klenk H.-P."/>
        </authorList>
    </citation>
    <scope>NUCLEOTIDE SEQUENCE [LARGE SCALE GENOMIC DNA]</scope>
    <source>
        <strain evidence="5 6">DSM 7307</strain>
    </source>
</reference>
<gene>
    <name evidence="5" type="ORF">H4W29_003344</name>
</gene>
<evidence type="ECO:0000313" key="6">
    <source>
        <dbReference type="Proteomes" id="UP000620262"/>
    </source>
</evidence>
<dbReference type="PANTHER" id="PTHR43792:SF8">
    <property type="entry name" value="[RIBOSOMAL PROTEIN US5]-ALANINE N-ACETYLTRANSFERASE"/>
    <property type="match status" value="1"/>
</dbReference>
<evidence type="ECO:0000256" key="3">
    <source>
        <dbReference type="ARBA" id="ARBA00038502"/>
    </source>
</evidence>
<dbReference type="Gene3D" id="3.40.630.30">
    <property type="match status" value="1"/>
</dbReference>
<dbReference type="PANTHER" id="PTHR43792">
    <property type="entry name" value="GNAT FAMILY, PUTATIVE (AFU_ORTHOLOGUE AFUA_3G00765)-RELATED-RELATED"/>
    <property type="match status" value="1"/>
</dbReference>
<dbReference type="Proteomes" id="UP000620262">
    <property type="component" value="Unassembled WGS sequence"/>
</dbReference>